<dbReference type="InterPro" id="IPR050093">
    <property type="entry name" value="ABC_SmlMolc_Importer"/>
</dbReference>
<evidence type="ECO:0000256" key="5">
    <source>
        <dbReference type="ARBA" id="ARBA00023032"/>
    </source>
</evidence>
<dbReference type="GO" id="GO:0005524">
    <property type="term" value="F:ATP binding"/>
    <property type="evidence" value="ECO:0007669"/>
    <property type="project" value="UniProtKB-KW"/>
</dbReference>
<keyword evidence="5" id="KW-0764">Sulfate transport</keyword>
<evidence type="ECO:0000256" key="9">
    <source>
        <dbReference type="ARBA" id="ARBA00070305"/>
    </source>
</evidence>
<dbReference type="SMART" id="SM00382">
    <property type="entry name" value="AAA"/>
    <property type="match status" value="1"/>
</dbReference>
<dbReference type="PROSITE" id="PS00211">
    <property type="entry name" value="ABC_TRANSPORTER_1"/>
    <property type="match status" value="1"/>
</dbReference>
<evidence type="ECO:0000256" key="6">
    <source>
        <dbReference type="ARBA" id="ARBA00052482"/>
    </source>
</evidence>
<evidence type="ECO:0000313" key="12">
    <source>
        <dbReference type="Proteomes" id="UP000027931"/>
    </source>
</evidence>
<accession>A0A074MCK1</accession>
<evidence type="ECO:0000256" key="3">
    <source>
        <dbReference type="ARBA" id="ARBA00022840"/>
    </source>
</evidence>
<keyword evidence="3" id="KW-0067">ATP-binding</keyword>
<evidence type="ECO:0000259" key="10">
    <source>
        <dbReference type="PROSITE" id="PS50893"/>
    </source>
</evidence>
<evidence type="ECO:0000313" key="11">
    <source>
        <dbReference type="EMBL" id="KEO83592.1"/>
    </source>
</evidence>
<dbReference type="OrthoDB" id="2374252at2"/>
<evidence type="ECO:0000256" key="7">
    <source>
        <dbReference type="ARBA" id="ARBA00063934"/>
    </source>
</evidence>
<sequence>MQIEVRNLSKKFGRVSAVDHVNFEIEQGKLIGLLGPSGGGKTTILRMLAGLEKPDAGEILFQGNKVNHLPPQERGIGFVFQNYALFKHMSVFDNIAFGLTVQRKSKSEIRDRVHEMIELIGLQGLENRAPHQLSGGQRQRVAFARALAPSPQLLLLDEPFAAIDAKVRKELRTWLREMISRVGITSIFVTHDQEEAVEVADEIMIINQGRLEQKGTPWQVYKEPLTPFVAGFLGESNLLHNPAHIVGFESAPRPHSEKARVLIRPEAIEVGREHEISNLSAAALGIVRSVQFRGSVWQVEVEVGEHRLLAHRTLEKETLLPGEQVAVLIHSLHLFHDEQSLFLENELKRANTRAI</sequence>
<keyword evidence="4" id="KW-1278">Translocase</keyword>
<dbReference type="Proteomes" id="UP000027931">
    <property type="component" value="Unassembled WGS sequence"/>
</dbReference>
<dbReference type="NCBIfam" id="TIGR00968">
    <property type="entry name" value="3a0106s01"/>
    <property type="match status" value="1"/>
</dbReference>
<dbReference type="InterPro" id="IPR005666">
    <property type="entry name" value="Sulph_transpt1"/>
</dbReference>
<dbReference type="GO" id="GO:0016887">
    <property type="term" value="F:ATP hydrolysis activity"/>
    <property type="evidence" value="ECO:0007669"/>
    <property type="project" value="InterPro"/>
</dbReference>
<evidence type="ECO:0000256" key="2">
    <source>
        <dbReference type="ARBA" id="ARBA00022741"/>
    </source>
</evidence>
<protein>
    <recommendedName>
        <fullName evidence="9">Carnitine transport ATP-binding protein OpuCA</fullName>
        <ecNumber evidence="8">7.6.2.9</ecNumber>
    </recommendedName>
</protein>
<gene>
    <name evidence="11" type="ORF">EL26_09270</name>
</gene>
<dbReference type="SUPFAM" id="SSF50331">
    <property type="entry name" value="MOP-like"/>
    <property type="match status" value="1"/>
</dbReference>
<dbReference type="InterPro" id="IPR003593">
    <property type="entry name" value="AAA+_ATPase"/>
</dbReference>
<dbReference type="PROSITE" id="PS50893">
    <property type="entry name" value="ABC_TRANSPORTER_2"/>
    <property type="match status" value="1"/>
</dbReference>
<dbReference type="GO" id="GO:0015418">
    <property type="term" value="F:ABC-type quaternary ammonium compound transporting activity"/>
    <property type="evidence" value="ECO:0007669"/>
    <property type="project" value="UniProtKB-EC"/>
</dbReference>
<name>A0A074MCK1_9BACL</name>
<dbReference type="InterPro" id="IPR008995">
    <property type="entry name" value="Mo/tungstate-bd_C_term_dom"/>
</dbReference>
<evidence type="ECO:0000256" key="4">
    <source>
        <dbReference type="ARBA" id="ARBA00022967"/>
    </source>
</evidence>
<dbReference type="eggNOG" id="COG3842">
    <property type="taxonomic scope" value="Bacteria"/>
</dbReference>
<reference evidence="11 12" key="1">
    <citation type="journal article" date="2013" name="Int. J. Syst. Evol. Microbiol.">
        <title>Tumebacillus flagellatus sp. nov., an alpha-amylase/pullulanase-producing bacterium isolated from cassava wastewater.</title>
        <authorList>
            <person name="Wang Q."/>
            <person name="Xie N."/>
            <person name="Qin Y."/>
            <person name="Shen N."/>
            <person name="Zhu J."/>
            <person name="Mi H."/>
            <person name="Huang R."/>
        </authorList>
    </citation>
    <scope>NUCLEOTIDE SEQUENCE [LARGE SCALE GENOMIC DNA]</scope>
    <source>
        <strain evidence="11 12">GST4</strain>
    </source>
</reference>
<feature type="domain" description="ABC transporter" evidence="10">
    <location>
        <begin position="3"/>
        <end position="233"/>
    </location>
</feature>
<dbReference type="Gene3D" id="3.40.50.300">
    <property type="entry name" value="P-loop containing nucleotide triphosphate hydrolases"/>
    <property type="match status" value="1"/>
</dbReference>
<keyword evidence="2" id="KW-0547">Nucleotide-binding</keyword>
<keyword evidence="1" id="KW-0813">Transport</keyword>
<dbReference type="RefSeq" id="WP_038087002.1">
    <property type="nucleotide sequence ID" value="NZ_JMIR01000010.1"/>
</dbReference>
<proteinExistence type="predicted"/>
<dbReference type="AlphaFoldDB" id="A0A074MCK1"/>
<dbReference type="SUPFAM" id="SSF52540">
    <property type="entry name" value="P-loop containing nucleoside triphosphate hydrolases"/>
    <property type="match status" value="1"/>
</dbReference>
<comment type="subunit">
    <text evidence="7">The complex is composed of two ATP-binding proteins (OpuCA), two transmembrane proteins (OpuCB and OpuCD) and a solute-binding protein (OpuCC).</text>
</comment>
<dbReference type="Pfam" id="PF08402">
    <property type="entry name" value="TOBE_2"/>
    <property type="match status" value="1"/>
</dbReference>
<evidence type="ECO:0000256" key="8">
    <source>
        <dbReference type="ARBA" id="ARBA00066388"/>
    </source>
</evidence>
<dbReference type="PANTHER" id="PTHR42781:SF4">
    <property type="entry name" value="SPERMIDINE_PUTRESCINE IMPORT ATP-BINDING PROTEIN POTA"/>
    <property type="match status" value="1"/>
</dbReference>
<dbReference type="InterPro" id="IPR013611">
    <property type="entry name" value="Transp-assoc_OB_typ2"/>
</dbReference>
<organism evidence="11 12">
    <name type="scientific">Tumebacillus flagellatus</name>
    <dbReference type="NCBI Taxonomy" id="1157490"/>
    <lineage>
        <taxon>Bacteria</taxon>
        <taxon>Bacillati</taxon>
        <taxon>Bacillota</taxon>
        <taxon>Bacilli</taxon>
        <taxon>Bacillales</taxon>
        <taxon>Alicyclobacillaceae</taxon>
        <taxon>Tumebacillus</taxon>
    </lineage>
</organism>
<dbReference type="InterPro" id="IPR027417">
    <property type="entry name" value="P-loop_NTPase"/>
</dbReference>
<dbReference type="EMBL" id="JMIR01000010">
    <property type="protein sequence ID" value="KEO83592.1"/>
    <property type="molecule type" value="Genomic_DNA"/>
</dbReference>
<evidence type="ECO:0000256" key="1">
    <source>
        <dbReference type="ARBA" id="ARBA00022448"/>
    </source>
</evidence>
<dbReference type="GO" id="GO:0043190">
    <property type="term" value="C:ATP-binding cassette (ABC) transporter complex"/>
    <property type="evidence" value="ECO:0007669"/>
    <property type="project" value="InterPro"/>
</dbReference>
<comment type="caution">
    <text evidence="11">The sequence shown here is derived from an EMBL/GenBank/DDBJ whole genome shotgun (WGS) entry which is preliminary data.</text>
</comment>
<dbReference type="STRING" id="1157490.EL26_09270"/>
<keyword evidence="12" id="KW-1185">Reference proteome</keyword>
<dbReference type="InterPro" id="IPR017871">
    <property type="entry name" value="ABC_transporter-like_CS"/>
</dbReference>
<dbReference type="InterPro" id="IPR003439">
    <property type="entry name" value="ABC_transporter-like_ATP-bd"/>
</dbReference>
<dbReference type="GO" id="GO:0015419">
    <property type="term" value="F:ABC-type sulfate transporter activity"/>
    <property type="evidence" value="ECO:0007669"/>
    <property type="project" value="InterPro"/>
</dbReference>
<dbReference type="Pfam" id="PF00005">
    <property type="entry name" value="ABC_tran"/>
    <property type="match status" value="1"/>
</dbReference>
<dbReference type="PANTHER" id="PTHR42781">
    <property type="entry name" value="SPERMIDINE/PUTRESCINE IMPORT ATP-BINDING PROTEIN POTA"/>
    <property type="match status" value="1"/>
</dbReference>
<dbReference type="EC" id="7.6.2.9" evidence="8"/>
<dbReference type="FunFam" id="3.40.50.300:FF:000425">
    <property type="entry name" value="Probable ABC transporter, ATP-binding subunit"/>
    <property type="match status" value="1"/>
</dbReference>
<comment type="catalytic activity">
    <reaction evidence="6">
        <text>a quaternary ammonium(out) + ATP + H2O = a quaternary ammonium(in) + ADP + phosphate + H(+)</text>
        <dbReference type="Rhea" id="RHEA:11036"/>
        <dbReference type="ChEBI" id="CHEBI:15377"/>
        <dbReference type="ChEBI" id="CHEBI:15378"/>
        <dbReference type="ChEBI" id="CHEBI:30616"/>
        <dbReference type="ChEBI" id="CHEBI:35267"/>
        <dbReference type="ChEBI" id="CHEBI:43474"/>
        <dbReference type="ChEBI" id="CHEBI:456216"/>
        <dbReference type="EC" id="7.6.2.9"/>
    </reaction>
</comment>